<feature type="transmembrane region" description="Helical" evidence="1">
    <location>
        <begin position="20"/>
        <end position="38"/>
    </location>
</feature>
<dbReference type="Proteomes" id="UP000613512">
    <property type="component" value="Unassembled WGS sequence"/>
</dbReference>
<keyword evidence="1" id="KW-1133">Transmembrane helix</keyword>
<evidence type="ECO:0000313" key="3">
    <source>
        <dbReference type="Proteomes" id="UP000613512"/>
    </source>
</evidence>
<dbReference type="RefSeq" id="WP_188385233.1">
    <property type="nucleotide sequence ID" value="NZ_BMEY01000015.1"/>
</dbReference>
<sequence>MQKDLKLAFQLLIPELRISWFNFILLFLYYSLFTYLFHTGLEAQQTRFENLDIFFFLLFIFGPISFRAKVLQNKKIGDITWASPTNAMKLHLPIPKKIIVLKEMIFYMLSSIPYQLYMFTILYLTSPEVKNIFSIDTYLAFAIIWISFGLYAGFCAIPVYTGIRAKYSAMAHILSYLLLAAIVVLILVFPFTFTYGIVEWTAIIAMKWPLLTACLSLIAAIIGVSYWKNKSISYLKKIDFL</sequence>
<feature type="transmembrane region" description="Helical" evidence="1">
    <location>
        <begin position="173"/>
        <end position="198"/>
    </location>
</feature>
<name>A0A916WBE9_9BACI</name>
<comment type="caution">
    <text evidence="2">The sequence shown here is derived from an EMBL/GenBank/DDBJ whole genome shotgun (WGS) entry which is preliminary data.</text>
</comment>
<dbReference type="EMBL" id="BMEY01000015">
    <property type="protein sequence ID" value="GGA82717.1"/>
    <property type="molecule type" value="Genomic_DNA"/>
</dbReference>
<accession>A0A916WBE9</accession>
<evidence type="ECO:0000256" key="1">
    <source>
        <dbReference type="SAM" id="Phobius"/>
    </source>
</evidence>
<keyword evidence="1" id="KW-0472">Membrane</keyword>
<evidence type="ECO:0000313" key="2">
    <source>
        <dbReference type="EMBL" id="GGA82717.1"/>
    </source>
</evidence>
<feature type="transmembrane region" description="Helical" evidence="1">
    <location>
        <begin position="138"/>
        <end position="161"/>
    </location>
</feature>
<keyword evidence="1" id="KW-0812">Transmembrane</keyword>
<feature type="transmembrane region" description="Helical" evidence="1">
    <location>
        <begin position="105"/>
        <end position="126"/>
    </location>
</feature>
<dbReference type="AlphaFoldDB" id="A0A916WBE9"/>
<protein>
    <submittedName>
        <fullName evidence="2">Uncharacterized protein</fullName>
    </submittedName>
</protein>
<proteinExistence type="predicted"/>
<gene>
    <name evidence="2" type="ORF">GCM10008025_27340</name>
</gene>
<keyword evidence="3" id="KW-1185">Reference proteome</keyword>
<feature type="transmembrane region" description="Helical" evidence="1">
    <location>
        <begin position="50"/>
        <end position="66"/>
    </location>
</feature>
<feature type="transmembrane region" description="Helical" evidence="1">
    <location>
        <begin position="210"/>
        <end position="227"/>
    </location>
</feature>
<organism evidence="2 3">
    <name type="scientific">Ornithinibacillus halotolerans</name>
    <dbReference type="NCBI Taxonomy" id="1274357"/>
    <lineage>
        <taxon>Bacteria</taxon>
        <taxon>Bacillati</taxon>
        <taxon>Bacillota</taxon>
        <taxon>Bacilli</taxon>
        <taxon>Bacillales</taxon>
        <taxon>Bacillaceae</taxon>
        <taxon>Ornithinibacillus</taxon>
    </lineage>
</organism>
<reference evidence="2" key="2">
    <citation type="submission" date="2020-09" db="EMBL/GenBank/DDBJ databases">
        <authorList>
            <person name="Sun Q."/>
            <person name="Zhou Y."/>
        </authorList>
    </citation>
    <scope>NUCLEOTIDE SEQUENCE</scope>
    <source>
        <strain evidence="2">CGMCC 1.12408</strain>
    </source>
</reference>
<reference evidence="2" key="1">
    <citation type="journal article" date="2014" name="Int. J. Syst. Evol. Microbiol.">
        <title>Complete genome sequence of Corynebacterium casei LMG S-19264T (=DSM 44701T), isolated from a smear-ripened cheese.</title>
        <authorList>
            <consortium name="US DOE Joint Genome Institute (JGI-PGF)"/>
            <person name="Walter F."/>
            <person name="Albersmeier A."/>
            <person name="Kalinowski J."/>
            <person name="Ruckert C."/>
        </authorList>
    </citation>
    <scope>NUCLEOTIDE SEQUENCE</scope>
    <source>
        <strain evidence="2">CGMCC 1.12408</strain>
    </source>
</reference>